<feature type="compositionally biased region" description="Polar residues" evidence="2">
    <location>
        <begin position="93"/>
        <end position="104"/>
    </location>
</feature>
<accession>A0A183AY29</accession>
<comment type="similarity">
    <text evidence="1">Belongs to the SS18 family.</text>
</comment>
<evidence type="ECO:0000259" key="3">
    <source>
        <dbReference type="Pfam" id="PF05030"/>
    </source>
</evidence>
<gene>
    <name evidence="4" type="ORF">ECPE_LOCUS11864</name>
</gene>
<reference evidence="6" key="1">
    <citation type="submission" date="2016-06" db="UniProtKB">
        <authorList>
            <consortium name="WormBaseParasite"/>
        </authorList>
    </citation>
    <scope>IDENTIFICATION</scope>
</reference>
<dbReference type="InterPro" id="IPR007726">
    <property type="entry name" value="SS18_N"/>
</dbReference>
<name>A0A183AY29_9TREM</name>
<feature type="compositionally biased region" description="Low complexity" evidence="2">
    <location>
        <begin position="74"/>
        <end position="92"/>
    </location>
</feature>
<feature type="region of interest" description="Disordered" evidence="2">
    <location>
        <begin position="74"/>
        <end position="145"/>
    </location>
</feature>
<sequence>MFVQTKLKLNCDTLFHFSQVELRFSTVQDENVRLIHSLMAHQRCGAVKEAAELQQALHRNLVYLATIADRTTAHANAPTPTPGQPGVTGVSTAQTGTPGQSTQPHFAPPGNVVAPQSISGPPMNPNAPLDRNPSMGMPPTHPGPPTTVPMEHVTNPSAPVASAPSGLMSVSQPSGPIHTPVYPANQMPQTANGHEIPPQDVSGRSGRCL</sequence>
<dbReference type="EMBL" id="UZAN01051676">
    <property type="protein sequence ID" value="VDP89054.1"/>
    <property type="molecule type" value="Genomic_DNA"/>
</dbReference>
<proteinExistence type="inferred from homology"/>
<keyword evidence="5" id="KW-1185">Reference proteome</keyword>
<feature type="region of interest" description="Disordered" evidence="2">
    <location>
        <begin position="184"/>
        <end position="209"/>
    </location>
</feature>
<feature type="domain" description="SS18 N-terminal" evidence="3">
    <location>
        <begin position="29"/>
        <end position="73"/>
    </location>
</feature>
<evidence type="ECO:0000313" key="4">
    <source>
        <dbReference type="EMBL" id="VDP89054.1"/>
    </source>
</evidence>
<dbReference type="AlphaFoldDB" id="A0A183AY29"/>
<organism evidence="6">
    <name type="scientific">Echinostoma caproni</name>
    <dbReference type="NCBI Taxonomy" id="27848"/>
    <lineage>
        <taxon>Eukaryota</taxon>
        <taxon>Metazoa</taxon>
        <taxon>Spiralia</taxon>
        <taxon>Lophotrochozoa</taxon>
        <taxon>Platyhelminthes</taxon>
        <taxon>Trematoda</taxon>
        <taxon>Digenea</taxon>
        <taxon>Plagiorchiida</taxon>
        <taxon>Echinostomata</taxon>
        <taxon>Echinostomatoidea</taxon>
        <taxon>Echinostomatidae</taxon>
        <taxon>Echinostoma</taxon>
    </lineage>
</organism>
<dbReference type="Proteomes" id="UP000272942">
    <property type="component" value="Unassembled WGS sequence"/>
</dbReference>
<protein>
    <submittedName>
        <fullName evidence="6">SSXT domain-containing protein</fullName>
    </submittedName>
</protein>
<evidence type="ECO:0000256" key="1">
    <source>
        <dbReference type="ARBA" id="ARBA00007945"/>
    </source>
</evidence>
<evidence type="ECO:0000313" key="5">
    <source>
        <dbReference type="Proteomes" id="UP000272942"/>
    </source>
</evidence>
<dbReference type="WBParaSite" id="ECPE_0001189901-mRNA-1">
    <property type="protein sequence ID" value="ECPE_0001189901-mRNA-1"/>
    <property type="gene ID" value="ECPE_0001189901"/>
</dbReference>
<reference evidence="4 5" key="2">
    <citation type="submission" date="2018-11" db="EMBL/GenBank/DDBJ databases">
        <authorList>
            <consortium name="Pathogen Informatics"/>
        </authorList>
    </citation>
    <scope>NUCLEOTIDE SEQUENCE [LARGE SCALE GENOMIC DNA]</scope>
    <source>
        <strain evidence="4 5">Egypt</strain>
    </source>
</reference>
<dbReference type="Pfam" id="PF05030">
    <property type="entry name" value="SSXT"/>
    <property type="match status" value="1"/>
</dbReference>
<evidence type="ECO:0000313" key="6">
    <source>
        <dbReference type="WBParaSite" id="ECPE_0001189901-mRNA-1"/>
    </source>
</evidence>
<dbReference type="OrthoDB" id="10265171at2759"/>
<evidence type="ECO:0000256" key="2">
    <source>
        <dbReference type="SAM" id="MobiDB-lite"/>
    </source>
</evidence>